<reference evidence="1" key="1">
    <citation type="journal article" date="2021" name="Nat. Commun.">
        <title>Genetic determinants of endophytism in the Arabidopsis root mycobiome.</title>
        <authorList>
            <person name="Mesny F."/>
            <person name="Miyauchi S."/>
            <person name="Thiergart T."/>
            <person name="Pickel B."/>
            <person name="Atanasova L."/>
            <person name="Karlsson M."/>
            <person name="Huettel B."/>
            <person name="Barry K.W."/>
            <person name="Haridas S."/>
            <person name="Chen C."/>
            <person name="Bauer D."/>
            <person name="Andreopoulos W."/>
            <person name="Pangilinan J."/>
            <person name="LaButti K."/>
            <person name="Riley R."/>
            <person name="Lipzen A."/>
            <person name="Clum A."/>
            <person name="Drula E."/>
            <person name="Henrissat B."/>
            <person name="Kohler A."/>
            <person name="Grigoriev I.V."/>
            <person name="Martin F.M."/>
            <person name="Hacquard S."/>
        </authorList>
    </citation>
    <scope>NUCLEOTIDE SEQUENCE</scope>
    <source>
        <strain evidence="1">MPI-SDFR-AT-0073</strain>
    </source>
</reference>
<protein>
    <submittedName>
        <fullName evidence="1">Uncharacterized protein</fullName>
    </submittedName>
</protein>
<proteinExistence type="predicted"/>
<comment type="caution">
    <text evidence="1">The sequence shown here is derived from an EMBL/GenBank/DDBJ whole genome shotgun (WGS) entry which is preliminary data.</text>
</comment>
<dbReference type="PANTHER" id="PTHR42085">
    <property type="entry name" value="F-BOX DOMAIN-CONTAINING PROTEIN"/>
    <property type="match status" value="1"/>
</dbReference>
<dbReference type="GeneID" id="70138155"/>
<dbReference type="InterPro" id="IPR038883">
    <property type="entry name" value="AN11006-like"/>
</dbReference>
<dbReference type="AlphaFoldDB" id="A0A9P8UFP6"/>
<evidence type="ECO:0000313" key="2">
    <source>
        <dbReference type="Proteomes" id="UP000758603"/>
    </source>
</evidence>
<accession>A0A9P8UFP6</accession>
<dbReference type="EMBL" id="JAGPXC010000007">
    <property type="protein sequence ID" value="KAH6649030.1"/>
    <property type="molecule type" value="Genomic_DNA"/>
</dbReference>
<dbReference type="OrthoDB" id="62952at2759"/>
<gene>
    <name evidence="1" type="ORF">BKA67DRAFT_694262</name>
</gene>
<dbReference type="RefSeq" id="XP_045955537.1">
    <property type="nucleotide sequence ID" value="XM_046109264.1"/>
</dbReference>
<dbReference type="Proteomes" id="UP000758603">
    <property type="component" value="Unassembled WGS sequence"/>
</dbReference>
<organism evidence="1 2">
    <name type="scientific">Truncatella angustata</name>
    <dbReference type="NCBI Taxonomy" id="152316"/>
    <lineage>
        <taxon>Eukaryota</taxon>
        <taxon>Fungi</taxon>
        <taxon>Dikarya</taxon>
        <taxon>Ascomycota</taxon>
        <taxon>Pezizomycotina</taxon>
        <taxon>Sordariomycetes</taxon>
        <taxon>Xylariomycetidae</taxon>
        <taxon>Amphisphaeriales</taxon>
        <taxon>Sporocadaceae</taxon>
        <taxon>Truncatella</taxon>
    </lineage>
</organism>
<sequence>MASSTDNLTRGMSVMTVATVPSSLATPGFFTLPRELRDEIYFLHLDEKKSRDISCFWYDGVFDQEDPEDPYIPSRWSQSPLFLVNKQMREEVIPLFFQRCQFRVTATSNVRDWVKYRRAISQGRMSLLERHIRVQRLSMESAYSGLASISPGLAEWLELPDIRPHAFFKILLFAEQLCSNERIRAWTPDVGRVYINTRGEQFKYHLFRPGAGVAELEEDDAIHYGVQHGLILAAQEIVEKRDDFKGFSIEDIEALARRLRVEQ</sequence>
<name>A0A9P8UFP6_9PEZI</name>
<keyword evidence="2" id="KW-1185">Reference proteome</keyword>
<dbReference type="PANTHER" id="PTHR42085:SF2">
    <property type="entry name" value="F-BOX DOMAIN-CONTAINING PROTEIN"/>
    <property type="match status" value="1"/>
</dbReference>
<evidence type="ECO:0000313" key="1">
    <source>
        <dbReference type="EMBL" id="KAH6649030.1"/>
    </source>
</evidence>